<gene>
    <name evidence="1" type="ORF">DARMORV10_C06P21230.1</name>
</gene>
<accession>A0A816QE03</accession>
<dbReference type="EMBL" id="HG994370">
    <property type="protein sequence ID" value="CAF2058419.1"/>
    <property type="molecule type" value="Genomic_DNA"/>
</dbReference>
<name>A0A816QE03_BRANA</name>
<sequence length="125" mass="14097">MKSADISSKPSFLYQFRNHSTGFFSNRTLSCKVSSHLIVLHSQTRNHLQSKILKPTMASWVTSMLWDAVPLLKSYGRRAPSGGQRVEEGGRENKKRVTTNIVDEKVDMFAFGVLVLEVITSRRAV</sequence>
<protein>
    <submittedName>
        <fullName evidence="1">(rape) hypothetical protein</fullName>
    </submittedName>
</protein>
<reference evidence="1" key="1">
    <citation type="submission" date="2021-01" db="EMBL/GenBank/DDBJ databases">
        <authorList>
            <consortium name="Genoscope - CEA"/>
            <person name="William W."/>
        </authorList>
    </citation>
    <scope>NUCLEOTIDE SEQUENCE</scope>
</reference>
<organism evidence="1">
    <name type="scientific">Brassica napus</name>
    <name type="common">Rape</name>
    <dbReference type="NCBI Taxonomy" id="3708"/>
    <lineage>
        <taxon>Eukaryota</taxon>
        <taxon>Viridiplantae</taxon>
        <taxon>Streptophyta</taxon>
        <taxon>Embryophyta</taxon>
        <taxon>Tracheophyta</taxon>
        <taxon>Spermatophyta</taxon>
        <taxon>Magnoliopsida</taxon>
        <taxon>eudicotyledons</taxon>
        <taxon>Gunneridae</taxon>
        <taxon>Pentapetalae</taxon>
        <taxon>rosids</taxon>
        <taxon>malvids</taxon>
        <taxon>Brassicales</taxon>
        <taxon>Brassicaceae</taxon>
        <taxon>Brassiceae</taxon>
        <taxon>Brassica</taxon>
    </lineage>
</organism>
<evidence type="ECO:0000313" key="1">
    <source>
        <dbReference type="EMBL" id="CAF2058419.1"/>
    </source>
</evidence>
<dbReference type="Proteomes" id="UP001295469">
    <property type="component" value="Chromosome C06"/>
</dbReference>
<dbReference type="AlphaFoldDB" id="A0A816QE03"/>
<proteinExistence type="predicted"/>